<feature type="compositionally biased region" description="Polar residues" evidence="1">
    <location>
        <begin position="676"/>
        <end position="686"/>
    </location>
</feature>
<dbReference type="InterPro" id="IPR029071">
    <property type="entry name" value="Ubiquitin-like_domsf"/>
</dbReference>
<dbReference type="InterPro" id="IPR012989">
    <property type="entry name" value="SEP_domain"/>
</dbReference>
<dbReference type="STRING" id="105231.A0A1Y1ICL1"/>
<feature type="region of interest" description="Disordered" evidence="1">
    <location>
        <begin position="1004"/>
        <end position="1067"/>
    </location>
</feature>
<dbReference type="AlphaFoldDB" id="A0A1Y1ICL1"/>
<evidence type="ECO:0008006" key="6">
    <source>
        <dbReference type="Google" id="ProtNLM"/>
    </source>
</evidence>
<dbReference type="InterPro" id="IPR001012">
    <property type="entry name" value="UBX_dom"/>
</dbReference>
<name>A0A1Y1ICL1_KLENI</name>
<evidence type="ECO:0000259" key="2">
    <source>
        <dbReference type="PROSITE" id="PS50033"/>
    </source>
</evidence>
<feature type="domain" description="SEP" evidence="3">
    <location>
        <begin position="770"/>
        <end position="835"/>
    </location>
</feature>
<dbReference type="Proteomes" id="UP000054558">
    <property type="component" value="Unassembled WGS sequence"/>
</dbReference>
<proteinExistence type="predicted"/>
<feature type="compositionally biased region" description="Polar residues" evidence="1">
    <location>
        <begin position="569"/>
        <end position="580"/>
    </location>
</feature>
<feature type="region of interest" description="Disordered" evidence="1">
    <location>
        <begin position="568"/>
        <end position="634"/>
    </location>
</feature>
<gene>
    <name evidence="4" type="ORF">KFL_003130100</name>
</gene>
<feature type="region of interest" description="Disordered" evidence="1">
    <location>
        <begin position="90"/>
        <end position="111"/>
    </location>
</feature>
<evidence type="ECO:0000256" key="1">
    <source>
        <dbReference type="SAM" id="MobiDB-lite"/>
    </source>
</evidence>
<dbReference type="Gene3D" id="3.30.420.210">
    <property type="entry name" value="SEP domain"/>
    <property type="match status" value="1"/>
</dbReference>
<feature type="domain" description="UBX" evidence="2">
    <location>
        <begin position="1070"/>
        <end position="1155"/>
    </location>
</feature>
<sequence length="1159" mass="122369">MVSSYLSEPRDTQGSSIFKDKDLGDQYLTQRLLKDLLADPPPPPEATVFDTAADVCNAASQDPSVVSNSRANAGAVIQVSKQRRAVEDRMAPTRKSVAPLESSSTASKKTGKAQLGKLAVSMTSEKSVVLAKSQRPHFLSGQEHSLSSAISDARFSAAPDVFGDSYAPTMSTLVALPDGGRVSGRSSSDGESVTSPLAKEEPPGVFRNACQIGKAVTKSKTGQGGLSRKGFESKTETEVDEETRTNGLRANGSRRVRAGSEVRRRSSSGSTASETRSKKTAAPSSPVKKQEKVAERGGGKGKPRVGVAHKDKVTEVSDAVSIASCQGEGMKWAGGSAESLVTGLTRKLQNLEAELSRSKSISSESEADLLESRASEAEVRRLMAEQTGQLAALKEKANRAEGLLEETRKREKELVEMAGFVRKLQERVKNLEHENAALRREGRGSAKVEKGEGTEGLVREVANESAFTENGVNVETRFSTGRESGFKSDCKTEVTAKNGSGFETGSSSEVAAEPKGEAYPPSQTSAESGGVGDSKEAERLRRKVNRLTEEVGEMKAFLADYGLMWVGNTHPSKAVSSSGQACPGSESVEKRPGSPTGEGQWEPSKSWAPVMGRGNNTATVTDETAPKRLPTKTPAVSVPSWLAAHLEEQNGKVSSTEAKLPNASSPKLSSPDAVTKQPTGNLSSPISAEHGTMKPANLDLPCQSQRTLNSAEKSSSEIVRKSSNPLGKRDESIDVRALREAIDGLNALVNEGGATVVTSPGGREHRLQEPASIPLTIYANGIQLGNGTEFRPAGSPAARSLLADILDGFFPYELKATHPDGVPLRLVDRSAECFTLPFQPFRGEKRVLVSRENGLERKEPNGTEGGRKGGIEGGGLSLASGFGNGISASAAEEGSGKVIISLSTSSVSIKPSVDEPPSAGGMLTSREATRASRAEPHPVLASTSDGLFRADAPTEGGPICPQPAPLTREEFLDRLPKRVIRGGKLIDVRGEIAQLLRPLGGAREWERGRESAAGKRAPEERITPRASADSGPASTSGDVSAPERNQKAHSGKGGTGKESLGLQRGSEKEASRAAVRLKVRGLEGLAWVVELPVGATVGQLYETVEKLRRKSNAVGKERTPTGAFTLSTTFPTAALSDKTATLSELGLQQDTVLVLNEGV</sequence>
<dbReference type="EMBL" id="DF237262">
    <property type="protein sequence ID" value="GAQ86821.1"/>
    <property type="molecule type" value="Genomic_DNA"/>
</dbReference>
<feature type="region of interest" description="Disordered" evidence="1">
    <location>
        <begin position="852"/>
        <end position="872"/>
    </location>
</feature>
<dbReference type="SUPFAM" id="SSF102848">
    <property type="entry name" value="NSFL1 (p97 ATPase) cofactor p47, SEP domain"/>
    <property type="match status" value="1"/>
</dbReference>
<dbReference type="SUPFAM" id="SSF54236">
    <property type="entry name" value="Ubiquitin-like"/>
    <property type="match status" value="1"/>
</dbReference>
<feature type="compositionally biased region" description="Basic and acidic residues" evidence="1">
    <location>
        <begin position="484"/>
        <end position="494"/>
    </location>
</feature>
<feature type="compositionally biased region" description="Basic and acidic residues" evidence="1">
    <location>
        <begin position="1004"/>
        <end position="1023"/>
    </location>
</feature>
<feature type="region of interest" description="Disordered" evidence="1">
    <location>
        <begin position="176"/>
        <end position="312"/>
    </location>
</feature>
<feature type="compositionally biased region" description="Basic and acidic residues" evidence="1">
    <location>
        <begin position="927"/>
        <end position="936"/>
    </location>
</feature>
<feature type="region of interest" description="Disordered" evidence="1">
    <location>
        <begin position="910"/>
        <end position="936"/>
    </location>
</feature>
<keyword evidence="5" id="KW-1185">Reference proteome</keyword>
<feature type="compositionally biased region" description="Basic and acidic residues" evidence="1">
    <location>
        <begin position="288"/>
        <end position="298"/>
    </location>
</feature>
<evidence type="ECO:0000259" key="3">
    <source>
        <dbReference type="PROSITE" id="PS51399"/>
    </source>
</evidence>
<dbReference type="PANTHER" id="PTHR23333">
    <property type="entry name" value="UBX DOMAIN CONTAINING PROTEIN"/>
    <property type="match status" value="1"/>
</dbReference>
<dbReference type="Pfam" id="PF08059">
    <property type="entry name" value="SEP"/>
    <property type="match status" value="1"/>
</dbReference>
<dbReference type="Gene3D" id="3.10.20.90">
    <property type="entry name" value="Phosphatidylinositol 3-kinase Catalytic Subunit, Chain A, domain 1"/>
    <property type="match status" value="1"/>
</dbReference>
<feature type="region of interest" description="Disordered" evidence="1">
    <location>
        <begin position="435"/>
        <end position="456"/>
    </location>
</feature>
<dbReference type="PROSITE" id="PS51399">
    <property type="entry name" value="SEP"/>
    <property type="match status" value="1"/>
</dbReference>
<feature type="compositionally biased region" description="Polar residues" evidence="1">
    <location>
        <begin position="651"/>
        <end position="668"/>
    </location>
</feature>
<feature type="region of interest" description="Disordered" evidence="1">
    <location>
        <begin position="480"/>
        <end position="541"/>
    </location>
</feature>
<dbReference type="Pfam" id="PF00789">
    <property type="entry name" value="UBX"/>
    <property type="match status" value="1"/>
</dbReference>
<feature type="compositionally biased region" description="Polar residues" evidence="1">
    <location>
        <begin position="1"/>
        <end position="16"/>
    </location>
</feature>
<dbReference type="PROSITE" id="PS50033">
    <property type="entry name" value="UBX"/>
    <property type="match status" value="1"/>
</dbReference>
<dbReference type="PANTHER" id="PTHR23333:SF4">
    <property type="entry name" value="UBX DOMAIN-CONTAINING PROTEIN 11"/>
    <property type="match status" value="1"/>
</dbReference>
<dbReference type="OrthoDB" id="25887at2759"/>
<evidence type="ECO:0000313" key="4">
    <source>
        <dbReference type="EMBL" id="GAQ86821.1"/>
    </source>
</evidence>
<evidence type="ECO:0000313" key="5">
    <source>
        <dbReference type="Proteomes" id="UP000054558"/>
    </source>
</evidence>
<accession>A0A1Y1ICL1</accession>
<dbReference type="InterPro" id="IPR036241">
    <property type="entry name" value="NSFL1C_SEP_dom_sf"/>
</dbReference>
<feature type="compositionally biased region" description="Polar residues" evidence="1">
    <location>
        <begin position="495"/>
        <end position="509"/>
    </location>
</feature>
<feature type="compositionally biased region" description="Basic and acidic residues" evidence="1">
    <location>
        <begin position="852"/>
        <end position="870"/>
    </location>
</feature>
<feature type="compositionally biased region" description="Polar residues" evidence="1">
    <location>
        <begin position="702"/>
        <end position="713"/>
    </location>
</feature>
<feature type="region of interest" description="Disordered" evidence="1">
    <location>
        <begin position="1"/>
        <end position="21"/>
    </location>
</feature>
<feature type="region of interest" description="Disordered" evidence="1">
    <location>
        <begin position="648"/>
        <end position="729"/>
    </location>
</feature>
<reference evidence="4 5" key="1">
    <citation type="journal article" date="2014" name="Nat. Commun.">
        <title>Klebsormidium flaccidum genome reveals primary factors for plant terrestrial adaptation.</title>
        <authorList>
            <person name="Hori K."/>
            <person name="Maruyama F."/>
            <person name="Fujisawa T."/>
            <person name="Togashi T."/>
            <person name="Yamamoto N."/>
            <person name="Seo M."/>
            <person name="Sato S."/>
            <person name="Yamada T."/>
            <person name="Mori H."/>
            <person name="Tajima N."/>
            <person name="Moriyama T."/>
            <person name="Ikeuchi M."/>
            <person name="Watanabe M."/>
            <person name="Wada H."/>
            <person name="Kobayashi K."/>
            <person name="Saito M."/>
            <person name="Masuda T."/>
            <person name="Sasaki-Sekimoto Y."/>
            <person name="Mashiguchi K."/>
            <person name="Awai K."/>
            <person name="Shimojima M."/>
            <person name="Masuda S."/>
            <person name="Iwai M."/>
            <person name="Nobusawa T."/>
            <person name="Narise T."/>
            <person name="Kondo S."/>
            <person name="Saito H."/>
            <person name="Sato R."/>
            <person name="Murakawa M."/>
            <person name="Ihara Y."/>
            <person name="Oshima-Yamada Y."/>
            <person name="Ohtaka K."/>
            <person name="Satoh M."/>
            <person name="Sonobe K."/>
            <person name="Ishii M."/>
            <person name="Ohtani R."/>
            <person name="Kanamori-Sato M."/>
            <person name="Honoki R."/>
            <person name="Miyazaki D."/>
            <person name="Mochizuki H."/>
            <person name="Umetsu J."/>
            <person name="Higashi K."/>
            <person name="Shibata D."/>
            <person name="Kamiya Y."/>
            <person name="Sato N."/>
            <person name="Nakamura Y."/>
            <person name="Tabata S."/>
            <person name="Ida S."/>
            <person name="Kurokawa K."/>
            <person name="Ohta H."/>
        </authorList>
    </citation>
    <scope>NUCLEOTIDE SEQUENCE [LARGE SCALE GENOMIC DNA]</scope>
    <source>
        <strain evidence="4 5">NIES-2285</strain>
    </source>
</reference>
<feature type="compositionally biased region" description="Low complexity" evidence="1">
    <location>
        <begin position="178"/>
        <end position="195"/>
    </location>
</feature>
<protein>
    <recommendedName>
        <fullName evidence="6">UBX domain-containing protein</fullName>
    </recommendedName>
</protein>
<organism evidence="4 5">
    <name type="scientific">Klebsormidium nitens</name>
    <name type="common">Green alga</name>
    <name type="synonym">Ulothrix nitens</name>
    <dbReference type="NCBI Taxonomy" id="105231"/>
    <lineage>
        <taxon>Eukaryota</taxon>
        <taxon>Viridiplantae</taxon>
        <taxon>Streptophyta</taxon>
        <taxon>Klebsormidiophyceae</taxon>
        <taxon>Klebsormidiales</taxon>
        <taxon>Klebsormidiaceae</taxon>
        <taxon>Klebsormidium</taxon>
    </lineage>
</organism>